<protein>
    <recommendedName>
        <fullName evidence="6">FAD-binding PCMH-type domain-containing protein</fullName>
    </recommendedName>
</protein>
<dbReference type="InterPro" id="IPR016169">
    <property type="entry name" value="FAD-bd_PCMH_sub2"/>
</dbReference>
<organism evidence="7 8">
    <name type="scientific">Alternaria panax</name>
    <dbReference type="NCBI Taxonomy" id="48097"/>
    <lineage>
        <taxon>Eukaryota</taxon>
        <taxon>Fungi</taxon>
        <taxon>Dikarya</taxon>
        <taxon>Ascomycota</taxon>
        <taxon>Pezizomycotina</taxon>
        <taxon>Dothideomycetes</taxon>
        <taxon>Pleosporomycetidae</taxon>
        <taxon>Pleosporales</taxon>
        <taxon>Pleosporineae</taxon>
        <taxon>Pleosporaceae</taxon>
        <taxon>Alternaria</taxon>
        <taxon>Alternaria sect. Panax</taxon>
    </lineage>
</organism>
<dbReference type="GO" id="GO:0071949">
    <property type="term" value="F:FAD binding"/>
    <property type="evidence" value="ECO:0007669"/>
    <property type="project" value="InterPro"/>
</dbReference>
<keyword evidence="3" id="KW-0274">FAD</keyword>
<evidence type="ECO:0000256" key="1">
    <source>
        <dbReference type="ARBA" id="ARBA00005466"/>
    </source>
</evidence>
<evidence type="ECO:0000313" key="8">
    <source>
        <dbReference type="Proteomes" id="UP001199106"/>
    </source>
</evidence>
<dbReference type="SUPFAM" id="SSF53271">
    <property type="entry name" value="PRTase-like"/>
    <property type="match status" value="1"/>
</dbReference>
<dbReference type="GO" id="GO:0004631">
    <property type="term" value="F:phosphomevalonate kinase activity"/>
    <property type="evidence" value="ECO:0007669"/>
    <property type="project" value="InterPro"/>
</dbReference>
<dbReference type="InterPro" id="IPR027417">
    <property type="entry name" value="P-loop_NTPase"/>
</dbReference>
<dbReference type="Gene3D" id="3.40.50.2020">
    <property type="match status" value="1"/>
</dbReference>
<dbReference type="InterPro" id="IPR000836">
    <property type="entry name" value="PRTase_dom"/>
</dbReference>
<comment type="similarity">
    <text evidence="1">Belongs to the oxygen-dependent FAD-linked oxidoreductase family.</text>
</comment>
<feature type="domain" description="FAD-binding PCMH-type" evidence="6">
    <location>
        <begin position="342"/>
        <end position="534"/>
    </location>
</feature>
<dbReference type="SUPFAM" id="SSF56176">
    <property type="entry name" value="FAD-binding/transporter-associated domain-like"/>
    <property type="match status" value="1"/>
</dbReference>
<proteinExistence type="inferred from homology"/>
<dbReference type="InterPro" id="IPR005919">
    <property type="entry name" value="Pmev_kin_anim"/>
</dbReference>
<dbReference type="SUPFAM" id="SSF53335">
    <property type="entry name" value="S-adenosyl-L-methionine-dependent methyltransferases"/>
    <property type="match status" value="1"/>
</dbReference>
<dbReference type="Pfam" id="PF04275">
    <property type="entry name" value="P-mevalo_kinase"/>
    <property type="match status" value="1"/>
</dbReference>
<dbReference type="Proteomes" id="UP001199106">
    <property type="component" value="Unassembled WGS sequence"/>
</dbReference>
<evidence type="ECO:0000256" key="5">
    <source>
        <dbReference type="SAM" id="MobiDB-lite"/>
    </source>
</evidence>
<name>A0AAD4NTM8_9PLEO</name>
<keyword evidence="4" id="KW-0560">Oxidoreductase</keyword>
<dbReference type="EMBL" id="JAANER010000002">
    <property type="protein sequence ID" value="KAG9194018.1"/>
    <property type="molecule type" value="Genomic_DNA"/>
</dbReference>
<evidence type="ECO:0000313" key="7">
    <source>
        <dbReference type="EMBL" id="KAG9194018.1"/>
    </source>
</evidence>
<dbReference type="InterPro" id="IPR029063">
    <property type="entry name" value="SAM-dependent_MTases_sf"/>
</dbReference>
<dbReference type="PANTHER" id="PTHR42973:SF25">
    <property type="entry name" value="PHOSPHOMEVALONATE KINASE"/>
    <property type="match status" value="1"/>
</dbReference>
<evidence type="ECO:0000256" key="3">
    <source>
        <dbReference type="ARBA" id="ARBA00022827"/>
    </source>
</evidence>
<feature type="region of interest" description="Disordered" evidence="5">
    <location>
        <begin position="130"/>
        <end position="158"/>
    </location>
</feature>
<dbReference type="InterPro" id="IPR050416">
    <property type="entry name" value="FAD-linked_Oxidoreductase"/>
</dbReference>
<keyword evidence="2" id="KW-0285">Flavoprotein</keyword>
<dbReference type="InterPro" id="IPR036318">
    <property type="entry name" value="FAD-bd_PCMH-like_sf"/>
</dbReference>
<evidence type="ECO:0000256" key="4">
    <source>
        <dbReference type="ARBA" id="ARBA00023002"/>
    </source>
</evidence>
<comment type="caution">
    <text evidence="7">The sequence shown here is derived from an EMBL/GenBank/DDBJ whole genome shotgun (WGS) entry which is preliminary data.</text>
</comment>
<dbReference type="Pfam" id="PF00156">
    <property type="entry name" value="Pribosyltran"/>
    <property type="match status" value="1"/>
</dbReference>
<dbReference type="AlphaFoldDB" id="A0AAD4NTM8"/>
<dbReference type="PROSITE" id="PS51387">
    <property type="entry name" value="FAD_PCMH"/>
    <property type="match status" value="1"/>
</dbReference>
<dbReference type="Gene3D" id="3.30.465.10">
    <property type="match status" value="1"/>
</dbReference>
<dbReference type="InterPro" id="IPR029057">
    <property type="entry name" value="PRTase-like"/>
</dbReference>
<dbReference type="PANTHER" id="PTHR42973">
    <property type="entry name" value="BINDING OXIDOREDUCTASE, PUTATIVE (AFU_ORTHOLOGUE AFUA_1G17690)-RELATED"/>
    <property type="match status" value="1"/>
</dbReference>
<dbReference type="GO" id="GO:0005737">
    <property type="term" value="C:cytoplasm"/>
    <property type="evidence" value="ECO:0007669"/>
    <property type="project" value="InterPro"/>
</dbReference>
<dbReference type="Gene3D" id="3.40.50.300">
    <property type="entry name" value="P-loop containing nucleotide triphosphate hydrolases"/>
    <property type="match status" value="1"/>
</dbReference>
<dbReference type="InterPro" id="IPR016166">
    <property type="entry name" value="FAD-bd_PCMH"/>
</dbReference>
<gene>
    <name evidence="7" type="ORF">G6011_04053</name>
</gene>
<evidence type="ECO:0000259" key="6">
    <source>
        <dbReference type="PROSITE" id="PS51387"/>
    </source>
</evidence>
<reference evidence="7" key="1">
    <citation type="submission" date="2021-07" db="EMBL/GenBank/DDBJ databases">
        <title>Genome Resource of American Ginseng Black Spot Pathogen Alternaria panax.</title>
        <authorList>
            <person name="Qiu C."/>
            <person name="Wang W."/>
            <person name="Liu Z."/>
        </authorList>
    </citation>
    <scope>NUCLEOTIDE SEQUENCE</scope>
    <source>
        <strain evidence="7">BNCC115425</strain>
    </source>
</reference>
<accession>A0AAD4NTM8</accession>
<dbReference type="Gene3D" id="3.40.462.20">
    <property type="match status" value="1"/>
</dbReference>
<dbReference type="Pfam" id="PF01565">
    <property type="entry name" value="FAD_binding_4"/>
    <property type="match status" value="1"/>
</dbReference>
<dbReference type="Gene3D" id="3.40.50.150">
    <property type="entry name" value="Vaccinia Virus protein VP39"/>
    <property type="match status" value="1"/>
</dbReference>
<dbReference type="GO" id="GO:0016491">
    <property type="term" value="F:oxidoreductase activity"/>
    <property type="evidence" value="ECO:0007669"/>
    <property type="project" value="UniProtKB-KW"/>
</dbReference>
<evidence type="ECO:0000256" key="2">
    <source>
        <dbReference type="ARBA" id="ARBA00022630"/>
    </source>
</evidence>
<dbReference type="InterPro" id="IPR006094">
    <property type="entry name" value="Oxid_FAD_bind_N"/>
</dbReference>
<sequence>MATLANLKRALVKAASANPSGSSTTNSPRVPLTDEQYAAGFSAFTKEPGWAIYRDFIIPELTCLLAPLHNSEALISVLEIGPGPKSVFNYLPESLREKIGRYTAYEPNVVFTEELEKWLGGEGLVGNALEDKSEVKGQEKQKSKDKETDKREERDEKSKIPFTGLKDNLVVHQERFELKDNETSDAKSEKYDIVLFCHSMYGLKPQHKFIEQALEMLIDGGVVAVFHREEGLQIDGLACHHSASYPTGVVGVADNDDLLDHFASFVAGFALQDTEKDKAIEEEWRKVCRKLARREAVHPKTLLFSAPEVMMTFTKRIDAAFELKRRVIPVLKERTVKNKEVRFQHPSTVARPENVRSVQRCVKWALERGLGLTVVGGGHSAQCLRSNVVAIDMSDLRSVYVYTGEEAERAGAGTHALVVAKAGCTTGDIISKALSKGLTVPLGSRPSVGAGLWLQGGIGHLTRLHGLTCDAIVGAIMVSVASGELFYVGNVPSTAHHPGEVTRSNHENDILWALRGAGTNFGVVETVVFKAYTAPNYVVRNWVLPLSDSADARRRLREFEEKVAKGCDHNRSADAYLYWENGRLNLGIMTFETTTSSTTNRAKPQGDIWGTESEFRTLNSEEAFEAEMYMSAMHGGHGGGKTSSFKRCVFFKGIGSSRIAHRLVAAVESRPSRLCYLHLLHGGGKAGEVAPDATAFGCRDWQFACVITGVWPRDEHGTKVARASVQWVYEVVERLLPLSNGIYGADLGPDPRDAALAERAFGLNALRLGRLKRVMDPHNVLAWTCPLPKSPLPKLIILVTGESGVGKDYCAGVWVSSFSEQDDNALHSRHGTRAQVVRISDATKREYATENGADFNRLVEDREYKEEHRSDLTAFYKKQLRRRPRLPKEHFLGVVRAVHKDVDVLFITGMRDDAPVASFSHLVPESRVIEVYVQASEASQISRGVVSNETDLTALRYTPDLIFDNNEEGDQSIQDFAQDFLFPFVHNDLKQLADMVRSIPDFPKPGVQFRHVLGIAQQPGGLTLCATLLQNHFSGLWAEIDAIVCCEVGGLVFAPALATLVSVPLVPIRETGKLPPPTISAIKDASYITGLASCQSKVGKRIEIERGAILGCESVVVVDDVLSTGETLCAVLHLLQEAGVQDIAVMVVAEFPLHCGRELLYERGFGRVRVQSLLVFGGR</sequence>
<keyword evidence="8" id="KW-1185">Reference proteome</keyword>
<dbReference type="GO" id="GO:0006695">
    <property type="term" value="P:cholesterol biosynthetic process"/>
    <property type="evidence" value="ECO:0007669"/>
    <property type="project" value="InterPro"/>
</dbReference>
<dbReference type="CDD" id="cd06223">
    <property type="entry name" value="PRTases_typeI"/>
    <property type="match status" value="1"/>
</dbReference>